<protein>
    <submittedName>
        <fullName evidence="1">Uncharacterized protein</fullName>
    </submittedName>
</protein>
<dbReference type="EMBL" id="JBBPBN010000023">
    <property type="protein sequence ID" value="KAK9011445.1"/>
    <property type="molecule type" value="Genomic_DNA"/>
</dbReference>
<sequence length="83" mass="8934">MAAAGEPRQPAASLPLRFLNQNLTKGAEETPNRNYTPVASRDRLTAVHRGLGAPPVSDITSQRVFSPLLLSQNRAEALSITKP</sequence>
<gene>
    <name evidence="1" type="ORF">V6N11_044296</name>
</gene>
<name>A0ABR2RES2_9ROSI</name>
<reference evidence="1 2" key="1">
    <citation type="journal article" date="2024" name="G3 (Bethesda)">
        <title>Genome assembly of Hibiscus sabdariffa L. provides insights into metabolisms of medicinal natural products.</title>
        <authorList>
            <person name="Kim T."/>
        </authorList>
    </citation>
    <scope>NUCLEOTIDE SEQUENCE [LARGE SCALE GENOMIC DNA]</scope>
    <source>
        <strain evidence="1">TK-2024</strain>
        <tissue evidence="1">Old leaves</tissue>
    </source>
</reference>
<evidence type="ECO:0000313" key="2">
    <source>
        <dbReference type="Proteomes" id="UP001396334"/>
    </source>
</evidence>
<organism evidence="1 2">
    <name type="scientific">Hibiscus sabdariffa</name>
    <name type="common">roselle</name>
    <dbReference type="NCBI Taxonomy" id="183260"/>
    <lineage>
        <taxon>Eukaryota</taxon>
        <taxon>Viridiplantae</taxon>
        <taxon>Streptophyta</taxon>
        <taxon>Embryophyta</taxon>
        <taxon>Tracheophyta</taxon>
        <taxon>Spermatophyta</taxon>
        <taxon>Magnoliopsida</taxon>
        <taxon>eudicotyledons</taxon>
        <taxon>Gunneridae</taxon>
        <taxon>Pentapetalae</taxon>
        <taxon>rosids</taxon>
        <taxon>malvids</taxon>
        <taxon>Malvales</taxon>
        <taxon>Malvaceae</taxon>
        <taxon>Malvoideae</taxon>
        <taxon>Hibiscus</taxon>
    </lineage>
</organism>
<comment type="caution">
    <text evidence="1">The sequence shown here is derived from an EMBL/GenBank/DDBJ whole genome shotgun (WGS) entry which is preliminary data.</text>
</comment>
<proteinExistence type="predicted"/>
<accession>A0ABR2RES2</accession>
<evidence type="ECO:0000313" key="1">
    <source>
        <dbReference type="EMBL" id="KAK9011445.1"/>
    </source>
</evidence>
<dbReference type="Proteomes" id="UP001396334">
    <property type="component" value="Unassembled WGS sequence"/>
</dbReference>
<keyword evidence="2" id="KW-1185">Reference proteome</keyword>